<gene>
    <name evidence="2" type="ORF">EZS28_042475</name>
</gene>
<evidence type="ECO:0000313" key="2">
    <source>
        <dbReference type="EMBL" id="KAA6361998.1"/>
    </source>
</evidence>
<keyword evidence="1" id="KW-1133">Transmembrane helix</keyword>
<proteinExistence type="predicted"/>
<keyword evidence="1" id="KW-0812">Transmembrane</keyword>
<organism evidence="2 3">
    <name type="scientific">Streblomastix strix</name>
    <dbReference type="NCBI Taxonomy" id="222440"/>
    <lineage>
        <taxon>Eukaryota</taxon>
        <taxon>Metamonada</taxon>
        <taxon>Preaxostyla</taxon>
        <taxon>Oxymonadida</taxon>
        <taxon>Streblomastigidae</taxon>
        <taxon>Streblomastix</taxon>
    </lineage>
</organism>
<evidence type="ECO:0000313" key="3">
    <source>
        <dbReference type="Proteomes" id="UP000324800"/>
    </source>
</evidence>
<protein>
    <submittedName>
        <fullName evidence="2">Uncharacterized protein</fullName>
    </submittedName>
</protein>
<keyword evidence="1" id="KW-0472">Membrane</keyword>
<feature type="transmembrane region" description="Helical" evidence="1">
    <location>
        <begin position="50"/>
        <end position="73"/>
    </location>
</feature>
<reference evidence="2 3" key="1">
    <citation type="submission" date="2019-03" db="EMBL/GenBank/DDBJ databases">
        <title>Single cell metagenomics reveals metabolic interactions within the superorganism composed of flagellate Streblomastix strix and complex community of Bacteroidetes bacteria on its surface.</title>
        <authorList>
            <person name="Treitli S.C."/>
            <person name="Kolisko M."/>
            <person name="Husnik F."/>
            <person name="Keeling P."/>
            <person name="Hampl V."/>
        </authorList>
    </citation>
    <scope>NUCLEOTIDE SEQUENCE [LARGE SCALE GENOMIC DNA]</scope>
    <source>
        <strain evidence="2">ST1C</strain>
    </source>
</reference>
<dbReference type="AlphaFoldDB" id="A0A5J4TV05"/>
<dbReference type="EMBL" id="SNRW01024787">
    <property type="protein sequence ID" value="KAA6361998.1"/>
    <property type="molecule type" value="Genomic_DNA"/>
</dbReference>
<sequence length="180" mass="20954">MRKDFEKDRLNQRCDLKEIQFNIYTKSQRSFEIKVSDPIQKRIQQLSASVYVAILSKIWLSFVLTLMSINYLYEACTIPTNSSIPIPGDDSPTTIPEYYRNSHNLNSDIPEGRPLIRRLDLHPLLNMNVIYGLTILKNIYRCYTQPKSVNVFVAGFLSRLCYPQVIPFSSPLFNYFIQFG</sequence>
<name>A0A5J4TV05_9EUKA</name>
<accession>A0A5J4TV05</accession>
<evidence type="ECO:0000256" key="1">
    <source>
        <dbReference type="SAM" id="Phobius"/>
    </source>
</evidence>
<comment type="caution">
    <text evidence="2">The sequence shown here is derived from an EMBL/GenBank/DDBJ whole genome shotgun (WGS) entry which is preliminary data.</text>
</comment>
<dbReference type="Proteomes" id="UP000324800">
    <property type="component" value="Unassembled WGS sequence"/>
</dbReference>